<proteinExistence type="predicted"/>
<sequence length="160" mass="18832">MAKQVCILLVDESTRPEYHTRPVPFGRREPSRDCVRPNGDKQSDFSLNRCPHNWLCSPSLKFGRERLRQKAHIHDRQGLSDNAKAEEFQAQRHPVLLRELRWSGIHRMLKQYRERHPYLDLFERDSHVDKPIPEEALGINPRRFPIAQIFTGSNVFKIAV</sequence>
<accession>A0A8T1TQF8</accession>
<dbReference type="Proteomes" id="UP000688947">
    <property type="component" value="Unassembled WGS sequence"/>
</dbReference>
<name>A0A8T1TQF8_9STRA</name>
<protein>
    <submittedName>
        <fullName evidence="1">Uncharacterized protein</fullName>
    </submittedName>
</protein>
<evidence type="ECO:0000313" key="2">
    <source>
        <dbReference type="Proteomes" id="UP000688947"/>
    </source>
</evidence>
<dbReference type="EMBL" id="JAENGZ010002229">
    <property type="protein sequence ID" value="KAG6944443.1"/>
    <property type="molecule type" value="Genomic_DNA"/>
</dbReference>
<dbReference type="AlphaFoldDB" id="A0A8T1TQF8"/>
<reference evidence="1" key="1">
    <citation type="submission" date="2021-01" db="EMBL/GenBank/DDBJ databases">
        <title>Phytophthora aleatoria, a newly-described species from Pinus radiata is distinct from Phytophthora cactorum isolates based on comparative genomics.</title>
        <authorList>
            <person name="Mcdougal R."/>
            <person name="Panda P."/>
            <person name="Williams N."/>
            <person name="Studholme D.J."/>
        </authorList>
    </citation>
    <scope>NUCLEOTIDE SEQUENCE</scope>
    <source>
        <strain evidence="1">NZFS 3830</strain>
    </source>
</reference>
<organism evidence="1 2">
    <name type="scientific">Phytophthora cactorum</name>
    <dbReference type="NCBI Taxonomy" id="29920"/>
    <lineage>
        <taxon>Eukaryota</taxon>
        <taxon>Sar</taxon>
        <taxon>Stramenopiles</taxon>
        <taxon>Oomycota</taxon>
        <taxon>Peronosporomycetes</taxon>
        <taxon>Peronosporales</taxon>
        <taxon>Peronosporaceae</taxon>
        <taxon>Phytophthora</taxon>
    </lineage>
</organism>
<comment type="caution">
    <text evidence="1">The sequence shown here is derived from an EMBL/GenBank/DDBJ whole genome shotgun (WGS) entry which is preliminary data.</text>
</comment>
<gene>
    <name evidence="1" type="ORF">JG687_00017873</name>
</gene>
<dbReference type="OrthoDB" id="143620at2759"/>
<evidence type="ECO:0000313" key="1">
    <source>
        <dbReference type="EMBL" id="KAG6944443.1"/>
    </source>
</evidence>